<dbReference type="EMBL" id="PGOL01001810">
    <property type="protein sequence ID" value="PKI54097.1"/>
    <property type="molecule type" value="Genomic_DNA"/>
</dbReference>
<sequence>MASPPSSYSLPLSPSLPVNLAANAEPAPNLYPLNPQPPSYLSKLVGHIPRVFENAFCLERGLDDDDSDDDVAIDMDEEKPGVL</sequence>
<evidence type="ECO:0000313" key="5">
    <source>
        <dbReference type="Proteomes" id="UP000233551"/>
    </source>
</evidence>
<dbReference type="Proteomes" id="UP000233551">
    <property type="component" value="Unassembled WGS sequence"/>
</dbReference>
<organism evidence="2 4">
    <name type="scientific">Punica granatum</name>
    <name type="common">Pomegranate</name>
    <dbReference type="NCBI Taxonomy" id="22663"/>
    <lineage>
        <taxon>Eukaryota</taxon>
        <taxon>Viridiplantae</taxon>
        <taxon>Streptophyta</taxon>
        <taxon>Embryophyta</taxon>
        <taxon>Tracheophyta</taxon>
        <taxon>Spermatophyta</taxon>
        <taxon>Magnoliopsida</taxon>
        <taxon>eudicotyledons</taxon>
        <taxon>Gunneridae</taxon>
        <taxon>Pentapetalae</taxon>
        <taxon>rosids</taxon>
        <taxon>malvids</taxon>
        <taxon>Myrtales</taxon>
        <taxon>Lythraceae</taxon>
        <taxon>Punica</taxon>
    </lineage>
</organism>
<feature type="compositionally biased region" description="Acidic residues" evidence="1">
    <location>
        <begin position="62"/>
        <end position="77"/>
    </location>
</feature>
<name>A0A218X4K8_PUNGR</name>
<keyword evidence="5" id="KW-1185">Reference proteome</keyword>
<evidence type="ECO:0000313" key="4">
    <source>
        <dbReference type="Proteomes" id="UP000197138"/>
    </source>
</evidence>
<reference evidence="4" key="1">
    <citation type="journal article" date="2017" name="Plant J.">
        <title>The pomegranate (Punica granatum L.) genome and the genomics of punicalagin biosynthesis.</title>
        <authorList>
            <person name="Qin G."/>
            <person name="Xu C."/>
            <person name="Ming R."/>
            <person name="Tang H."/>
            <person name="Guyot R."/>
            <person name="Kramer E.M."/>
            <person name="Hu Y."/>
            <person name="Yi X."/>
            <person name="Qi Y."/>
            <person name="Xu X."/>
            <person name="Gao Z."/>
            <person name="Pan H."/>
            <person name="Jian J."/>
            <person name="Tian Y."/>
            <person name="Yue Z."/>
            <person name="Xu Y."/>
        </authorList>
    </citation>
    <scope>NUCLEOTIDE SEQUENCE [LARGE SCALE GENOMIC DNA]</scope>
    <source>
        <strain evidence="4">cv. Dabenzi</strain>
    </source>
</reference>
<feature type="region of interest" description="Disordered" evidence="1">
    <location>
        <begin position="60"/>
        <end position="83"/>
    </location>
</feature>
<evidence type="ECO:0000313" key="3">
    <source>
        <dbReference type="EMBL" id="PKI54097.1"/>
    </source>
</evidence>
<accession>A0A218X4K8</accession>
<proteinExistence type="predicted"/>
<reference evidence="3 5" key="3">
    <citation type="submission" date="2017-11" db="EMBL/GenBank/DDBJ databases">
        <title>De-novo sequencing of pomegranate (Punica granatum L.) genome.</title>
        <authorList>
            <person name="Akparov Z."/>
            <person name="Amiraslanov A."/>
            <person name="Hajiyeva S."/>
            <person name="Abbasov M."/>
            <person name="Kaur K."/>
            <person name="Hamwieh A."/>
            <person name="Solovyev V."/>
            <person name="Salamov A."/>
            <person name="Braich B."/>
            <person name="Kosarev P."/>
            <person name="Mahmoud A."/>
            <person name="Hajiyev E."/>
            <person name="Babayeva S."/>
            <person name="Izzatullayeva V."/>
            <person name="Mammadov A."/>
            <person name="Mammadov A."/>
            <person name="Sharifova S."/>
            <person name="Ojaghi J."/>
            <person name="Eynullazada K."/>
            <person name="Bayramov B."/>
            <person name="Abdulazimova A."/>
            <person name="Shahmuradov I."/>
        </authorList>
    </citation>
    <scope>NUCLEOTIDE SEQUENCE [LARGE SCALE GENOMIC DNA]</scope>
    <source>
        <strain evidence="3">AG2017</strain>
        <strain evidence="5">cv. AG2017</strain>
        <tissue evidence="3">Leaf</tissue>
    </source>
</reference>
<gene>
    <name evidence="2" type="ORF">CDL15_Pgr019329</name>
    <name evidence="3" type="ORF">CRG98_025513</name>
</gene>
<reference evidence="2" key="2">
    <citation type="submission" date="2017-06" db="EMBL/GenBank/DDBJ databases">
        <title>The pomegranate genome and the genomics of punicalagin biosynthesis.</title>
        <authorList>
            <person name="Xu C."/>
        </authorList>
    </citation>
    <scope>NUCLEOTIDE SEQUENCE [LARGE SCALE GENOMIC DNA]</scope>
    <source>
        <tissue evidence="2">Fresh leaf</tissue>
    </source>
</reference>
<comment type="caution">
    <text evidence="2">The sequence shown here is derived from an EMBL/GenBank/DDBJ whole genome shotgun (WGS) entry which is preliminary data.</text>
</comment>
<dbReference type="AlphaFoldDB" id="A0A218X4K8"/>
<evidence type="ECO:0000313" key="2">
    <source>
        <dbReference type="EMBL" id="OWM80165.1"/>
    </source>
</evidence>
<dbReference type="EMBL" id="MTKT01002270">
    <property type="protein sequence ID" value="OWM80165.1"/>
    <property type="molecule type" value="Genomic_DNA"/>
</dbReference>
<dbReference type="Proteomes" id="UP000197138">
    <property type="component" value="Unassembled WGS sequence"/>
</dbReference>
<protein>
    <submittedName>
        <fullName evidence="2">Uncharacterized protein</fullName>
    </submittedName>
</protein>
<evidence type="ECO:0000256" key="1">
    <source>
        <dbReference type="SAM" id="MobiDB-lite"/>
    </source>
</evidence>